<evidence type="ECO:0000256" key="4">
    <source>
        <dbReference type="ARBA" id="ARBA00023015"/>
    </source>
</evidence>
<keyword evidence="7" id="KW-0675">Receptor</keyword>
<feature type="compositionally biased region" description="Polar residues" evidence="9">
    <location>
        <begin position="227"/>
        <end position="241"/>
    </location>
</feature>
<feature type="compositionally biased region" description="Basic and acidic residues" evidence="9">
    <location>
        <begin position="934"/>
        <end position="949"/>
    </location>
</feature>
<feature type="compositionally biased region" description="Basic and acidic residues" evidence="9">
    <location>
        <begin position="91"/>
        <end position="109"/>
    </location>
</feature>
<keyword evidence="12" id="KW-1185">Reference proteome</keyword>
<evidence type="ECO:0000313" key="13">
    <source>
        <dbReference type="RefSeq" id="XP_005095909.2"/>
    </source>
</evidence>
<feature type="compositionally biased region" description="Low complexity" evidence="9">
    <location>
        <begin position="780"/>
        <end position="790"/>
    </location>
</feature>
<feature type="compositionally biased region" description="Low complexity" evidence="9">
    <location>
        <begin position="1425"/>
        <end position="1447"/>
    </location>
</feature>
<evidence type="ECO:0000256" key="1">
    <source>
        <dbReference type="ARBA" id="ARBA00022723"/>
    </source>
</evidence>
<keyword evidence="8" id="KW-0539">Nucleus</keyword>
<feature type="region of interest" description="Disordered" evidence="9">
    <location>
        <begin position="188"/>
        <end position="294"/>
    </location>
</feature>
<dbReference type="PANTHER" id="PTHR24082">
    <property type="entry name" value="NUCLEAR HORMONE RECEPTOR"/>
    <property type="match status" value="1"/>
</dbReference>
<feature type="compositionally biased region" description="Basic and acidic residues" evidence="9">
    <location>
        <begin position="1116"/>
        <end position="1130"/>
    </location>
</feature>
<evidence type="ECO:0000256" key="2">
    <source>
        <dbReference type="ARBA" id="ARBA00022771"/>
    </source>
</evidence>
<feature type="region of interest" description="Disordered" evidence="9">
    <location>
        <begin position="1300"/>
        <end position="1449"/>
    </location>
</feature>
<keyword evidence="2" id="KW-0863">Zinc-finger</keyword>
<evidence type="ECO:0000256" key="7">
    <source>
        <dbReference type="ARBA" id="ARBA00023170"/>
    </source>
</evidence>
<accession>A0ABM0JKL5</accession>
<dbReference type="PROSITE" id="PS51843">
    <property type="entry name" value="NR_LBD"/>
    <property type="match status" value="1"/>
</dbReference>
<evidence type="ECO:0000256" key="3">
    <source>
        <dbReference type="ARBA" id="ARBA00022833"/>
    </source>
</evidence>
<dbReference type="SUPFAM" id="SSF48508">
    <property type="entry name" value="Nuclear receptor ligand-binding domain"/>
    <property type="match status" value="1"/>
</dbReference>
<evidence type="ECO:0000256" key="6">
    <source>
        <dbReference type="ARBA" id="ARBA00023163"/>
    </source>
</evidence>
<dbReference type="InterPro" id="IPR035500">
    <property type="entry name" value="NHR-like_dom_sf"/>
</dbReference>
<evidence type="ECO:0000256" key="8">
    <source>
        <dbReference type="ARBA" id="ARBA00023242"/>
    </source>
</evidence>
<feature type="compositionally biased region" description="Basic and acidic residues" evidence="9">
    <location>
        <begin position="870"/>
        <end position="880"/>
    </location>
</feature>
<feature type="region of interest" description="Disordered" evidence="9">
    <location>
        <begin position="60"/>
        <end position="170"/>
    </location>
</feature>
<sequence length="1796" mass="199487">MTSLSESGPGSNRQFFKPIPDSRDIYIASRIVRSACADLTTSPPCDVWETRPKVIQIKTEREDFSREVSLSEKRTRSMRSSPGVGMAPGELHAEPSSVRERNPVFESGDRNTSPAFRDRVGSVPETTAKSDFEGDDDEKSKVDLTRPAESSEGKIDILPSSDNDAGRSVTKDMFSDTHEAFLSRTIAGKKHTDVNTSGRESGGNNSLDVREIRRDHEDCTRREELSSGRSGKSPLLSSATSRLPEGMDEDPAVIVSESVRNRLDRADGPSSVPPSGRSTPQYSRPISRPHSVSSNLTNCLGHLSLSERPRSAESFFTGQNEASREVIMASPAIPGPKSNELVVSEVKFEPKDYNEMPLLHDKHQSVRTDCDAKSSRISTTSIPDGHCVKEFIPLQTPSGQVLDMTTLEASRDHDRLWHQHTTQEFSLLADFPEQEDRLNGSIRCSDSPPVHHPTRPAESWSAEVVDHSGMFGPGISDNCVVCGEVANGNFFGAVVCLPCKSFFIRCTKDGEPCILQQCGGNCDIKKQLRNRCQYCRYQQCLAMGMTRKEKPESIMPQEGQELCKVCGDLANGIHFGVYTCEGCKKFFRRGLKEHLSYVCKDAKRCRLNPRNRNNCRYCRYQKCLLVGMSREAIKMGRPRKLYPNRNAMESMSGTDPSGRSSYCPMTSDEVKDPFSQSRYTDLAPRTKVFSQGYTNDDDVHFWADSSASRDLDIIEMNERLPGHMVSSQGPVSLSGQGGSGAKLRDGSFVEECRSVLHSGVGREEGRHAHGGLVNGRLAESNRSYTSSSTSEPVNYDRHSPEYPSYYRSLPLQTGKAVPLPYVEKPQDPRFTSFPAPPHRDAAREIPRSVHGASSHMYPIVKRPEEIFSGTDDRNSTEFSHHAARQGDYMPATEGGRGVHQGHPKEIYSVHPRQILYRQLNSSRNNNFSGQTERLSAHDRPPGHMTRRDMPPLVKLSPTSGEQILPCSSSRAETETNTVQDDVRYFRPSQSHVSSSQTANGMVSSPSAGPSRKHSSRNGNVWGTPSDPKKMKYEALDLTVSSKPCDLSVSKSASPYEHDQSQINDRRLQYHVDDESNYPKRKGETFYERREESQQKPHHPTCKVRRLNSNSMTEQNENGRHFSMEPRKDSSPRSPPALLQTRGYVYVGSGPPPHTNASSRSEFVKRNKTRVTPFENSLTRGLYDANLTLPRAMDLAQQVVSQVRKANSSSTSSSSSSFSYVDNRASITSPFHSRNVQPSRKELLSTNAVAARGSVSKATAISGEARDPMSFSRSPYPSPDSAAPLKYTASEAAYPAIKQEAETPPPCDDFSPSPFSAVGASQSISKMNPSPKYVAQRAIASSQPRTPSLPPVSSPGSFMSDSSRPASSSSSLAILEGTRTLQTSSSEVRLLTPGSDLDSDNVPSSSGVSRLAMASKGGNNAGAEPSLRSQSSASVGSSESSSSSSQRSFDPYTNEQTLVYINEMFLVVDTLTDSSCSPSGRPARSKSSTELDALDSMFTNVYGYSPAKVTQFWKNLYSYMPRIDPERWCSILTPGQLDWLNDITHSYVAQVEACDEDTNPPSVNTNQMEIWPPRGEDTNHWKHFQERVARQTYAEAQFVLKLPGMDKIHPKDRVKLGNNTRLFGNTILMASREWFDPVRKKFKFFWNWKLPQEHPLSAFRSRIVKTGSRIFNLHMDRTEVALLSALNIMSPENSTFQNLPQITEHTQTLMKVLCYYLSTINVDPDDRIPELLSVMPKVRHMSMWYSNLIRNMRADPSSMDKTLQDLTQMAAKVSAGTRQADRNGCRQKKALPELEET</sequence>
<dbReference type="RefSeq" id="XP_005095909.2">
    <property type="nucleotide sequence ID" value="XM_005095852.3"/>
</dbReference>
<dbReference type="Gene3D" id="1.10.565.10">
    <property type="entry name" value="Retinoid X Receptor"/>
    <property type="match status" value="1"/>
</dbReference>
<feature type="region of interest" description="Disordered" evidence="9">
    <location>
        <begin position="1769"/>
        <end position="1796"/>
    </location>
</feature>
<dbReference type="Proteomes" id="UP000694888">
    <property type="component" value="Unplaced"/>
</dbReference>
<keyword evidence="1" id="KW-0479">Metal-binding</keyword>
<name>A0ABM0JKL5_APLCA</name>
<keyword evidence="4" id="KW-0805">Transcription regulation</keyword>
<feature type="region of interest" description="Disordered" evidence="9">
    <location>
        <begin position="870"/>
        <end position="906"/>
    </location>
</feature>
<feature type="domain" description="Nuclear receptor" evidence="10">
    <location>
        <begin position="560"/>
        <end position="635"/>
    </location>
</feature>
<feature type="compositionally biased region" description="Basic and acidic residues" evidence="9">
    <location>
        <begin position="208"/>
        <end position="226"/>
    </location>
</feature>
<dbReference type="PANTHER" id="PTHR24082:SF473">
    <property type="entry name" value="ECDYSONE-INDUCED PROTEIN 75B, ISOFORM B"/>
    <property type="match status" value="1"/>
</dbReference>
<feature type="compositionally biased region" description="Basic and acidic residues" evidence="9">
    <location>
        <begin position="1055"/>
        <end position="1094"/>
    </location>
</feature>
<feature type="region of interest" description="Disordered" evidence="9">
    <location>
        <begin position="1046"/>
        <end position="1137"/>
    </location>
</feature>
<keyword evidence="3" id="KW-0862">Zinc</keyword>
<feature type="compositionally biased region" description="Basic and acidic residues" evidence="9">
    <location>
        <begin position="60"/>
        <end position="75"/>
    </location>
</feature>
<feature type="compositionally biased region" description="Basic and acidic residues" evidence="9">
    <location>
        <begin position="128"/>
        <end position="155"/>
    </location>
</feature>
<feature type="region of interest" description="Disordered" evidence="9">
    <location>
        <begin position="923"/>
        <end position="1028"/>
    </location>
</feature>
<keyword evidence="5" id="KW-0238">DNA-binding</keyword>
<organism evidence="12 13">
    <name type="scientific">Aplysia californica</name>
    <name type="common">California sea hare</name>
    <dbReference type="NCBI Taxonomy" id="6500"/>
    <lineage>
        <taxon>Eukaryota</taxon>
        <taxon>Metazoa</taxon>
        <taxon>Spiralia</taxon>
        <taxon>Lophotrochozoa</taxon>
        <taxon>Mollusca</taxon>
        <taxon>Gastropoda</taxon>
        <taxon>Heterobranchia</taxon>
        <taxon>Euthyneura</taxon>
        <taxon>Tectipleura</taxon>
        <taxon>Aplysiida</taxon>
        <taxon>Aplysioidea</taxon>
        <taxon>Aplysiidae</taxon>
        <taxon>Aplysia</taxon>
    </lineage>
</organism>
<gene>
    <name evidence="13" type="primary">LOC101854010</name>
</gene>
<feature type="domain" description="Nuclear receptor" evidence="10">
    <location>
        <begin position="476"/>
        <end position="552"/>
    </location>
</feature>
<protein>
    <submittedName>
        <fullName evidence="13">Uncharacterized protein LOC101854010</fullName>
    </submittedName>
</protein>
<evidence type="ECO:0000256" key="5">
    <source>
        <dbReference type="ARBA" id="ARBA00023125"/>
    </source>
</evidence>
<feature type="compositionally biased region" description="Polar residues" evidence="9">
    <location>
        <begin position="647"/>
        <end position="662"/>
    </location>
</feature>
<dbReference type="SMART" id="SM00399">
    <property type="entry name" value="ZnF_C4"/>
    <property type="match status" value="2"/>
</dbReference>
<dbReference type="PROSITE" id="PS00031">
    <property type="entry name" value="NUCLEAR_REC_DBD_1"/>
    <property type="match status" value="1"/>
</dbReference>
<feature type="compositionally biased region" description="Low complexity" evidence="9">
    <location>
        <begin position="1356"/>
        <end position="1370"/>
    </location>
</feature>
<feature type="region of interest" description="Disordered" evidence="9">
    <location>
        <begin position="761"/>
        <end position="797"/>
    </location>
</feature>
<feature type="region of interest" description="Disordered" evidence="9">
    <location>
        <begin position="1258"/>
        <end position="1283"/>
    </location>
</feature>
<feature type="domain" description="NR LBD" evidence="11">
    <location>
        <begin position="1542"/>
        <end position="1770"/>
    </location>
</feature>
<dbReference type="GeneID" id="101854010"/>
<dbReference type="Pfam" id="PF00105">
    <property type="entry name" value="zf-C4"/>
    <property type="match status" value="2"/>
</dbReference>
<keyword evidence="6" id="KW-0804">Transcription</keyword>
<dbReference type="PROSITE" id="PS51030">
    <property type="entry name" value="NUCLEAR_REC_DBD_2"/>
    <property type="match status" value="2"/>
</dbReference>
<feature type="compositionally biased region" description="Polar residues" evidence="9">
    <location>
        <begin position="987"/>
        <end position="1007"/>
    </location>
</feature>
<evidence type="ECO:0000259" key="10">
    <source>
        <dbReference type="PROSITE" id="PS51030"/>
    </source>
</evidence>
<dbReference type="Gene3D" id="3.30.50.10">
    <property type="entry name" value="Erythroid Transcription Factor GATA-1, subunit A"/>
    <property type="match status" value="2"/>
</dbReference>
<feature type="compositionally biased region" description="Polar residues" evidence="9">
    <location>
        <begin position="956"/>
        <end position="979"/>
    </location>
</feature>
<dbReference type="InterPro" id="IPR013088">
    <property type="entry name" value="Znf_NHR/GATA"/>
</dbReference>
<dbReference type="SUPFAM" id="SSF57716">
    <property type="entry name" value="Glucocorticoid receptor-like (DNA-binding domain)"/>
    <property type="match status" value="2"/>
</dbReference>
<feature type="compositionally biased region" description="Polar residues" evidence="9">
    <location>
        <begin position="194"/>
        <end position="207"/>
    </location>
</feature>
<dbReference type="InterPro" id="IPR001628">
    <property type="entry name" value="Znf_hrmn_rcpt"/>
</dbReference>
<dbReference type="InterPro" id="IPR050234">
    <property type="entry name" value="Nuclear_hormone_rcpt_NR1"/>
</dbReference>
<feature type="compositionally biased region" description="Polar residues" evidence="9">
    <location>
        <begin position="1318"/>
        <end position="1327"/>
    </location>
</feature>
<feature type="compositionally biased region" description="Polar residues" evidence="9">
    <location>
        <begin position="923"/>
        <end position="933"/>
    </location>
</feature>
<evidence type="ECO:0000256" key="9">
    <source>
        <dbReference type="SAM" id="MobiDB-lite"/>
    </source>
</evidence>
<feature type="region of interest" description="Disordered" evidence="9">
    <location>
        <begin position="643"/>
        <end position="662"/>
    </location>
</feature>
<dbReference type="CDD" id="cd06916">
    <property type="entry name" value="NR_DBD_like"/>
    <property type="match status" value="1"/>
</dbReference>
<feature type="compositionally biased region" description="Polar residues" evidence="9">
    <location>
        <begin position="1106"/>
        <end position="1115"/>
    </location>
</feature>
<feature type="compositionally biased region" description="Polar residues" evidence="9">
    <location>
        <begin position="276"/>
        <end position="294"/>
    </location>
</feature>
<proteinExistence type="predicted"/>
<evidence type="ECO:0000259" key="11">
    <source>
        <dbReference type="PROSITE" id="PS51843"/>
    </source>
</evidence>
<reference evidence="13" key="1">
    <citation type="submission" date="2025-08" db="UniProtKB">
        <authorList>
            <consortium name="RefSeq"/>
        </authorList>
    </citation>
    <scope>IDENTIFICATION</scope>
</reference>
<dbReference type="InterPro" id="IPR000536">
    <property type="entry name" value="Nucl_hrmn_rcpt_lig-bd"/>
</dbReference>
<feature type="compositionally biased region" description="Basic residues" evidence="9">
    <location>
        <begin position="1095"/>
        <end position="1105"/>
    </location>
</feature>
<dbReference type="PRINTS" id="PR00047">
    <property type="entry name" value="STROIDFINGER"/>
</dbReference>
<evidence type="ECO:0000313" key="12">
    <source>
        <dbReference type="Proteomes" id="UP000694888"/>
    </source>
</evidence>